<evidence type="ECO:0000256" key="1">
    <source>
        <dbReference type="ARBA" id="ARBA00010171"/>
    </source>
</evidence>
<comment type="similarity">
    <text evidence="1">Belongs to the SMC family. SMC5 subfamily.</text>
</comment>
<evidence type="ECO:0000256" key="3">
    <source>
        <dbReference type="ARBA" id="ARBA00023054"/>
    </source>
</evidence>
<dbReference type="AlphaFoldDB" id="A0A1Y2HWA2"/>
<dbReference type="InterPro" id="IPR027417">
    <property type="entry name" value="P-loop_NTPase"/>
</dbReference>
<accession>A0A1Y2HWA2</accession>
<dbReference type="Proteomes" id="UP000193411">
    <property type="component" value="Unassembled WGS sequence"/>
</dbReference>
<feature type="coiled-coil region" evidence="4">
    <location>
        <begin position="602"/>
        <end position="688"/>
    </location>
</feature>
<evidence type="ECO:0000256" key="4">
    <source>
        <dbReference type="SAM" id="Coils"/>
    </source>
</evidence>
<feature type="coiled-coil region" evidence="4">
    <location>
        <begin position="159"/>
        <end position="186"/>
    </location>
</feature>
<dbReference type="Gene3D" id="3.40.50.300">
    <property type="entry name" value="P-loop containing nucleotide triphosphate hydrolases"/>
    <property type="match status" value="2"/>
</dbReference>
<dbReference type="GO" id="GO:0005634">
    <property type="term" value="C:nucleus"/>
    <property type="evidence" value="ECO:0007669"/>
    <property type="project" value="TreeGrafter"/>
</dbReference>
<keyword evidence="7" id="KW-1185">Reference proteome</keyword>
<feature type="coiled-coil region" evidence="4">
    <location>
        <begin position="745"/>
        <end position="786"/>
    </location>
</feature>
<feature type="coiled-coil region" evidence="4">
    <location>
        <begin position="823"/>
        <end position="885"/>
    </location>
</feature>
<feature type="coiled-coil region" evidence="4">
    <location>
        <begin position="289"/>
        <end position="358"/>
    </location>
</feature>
<dbReference type="GO" id="GO:0030915">
    <property type="term" value="C:Smc5-Smc6 complex"/>
    <property type="evidence" value="ECO:0007669"/>
    <property type="project" value="TreeGrafter"/>
</dbReference>
<evidence type="ECO:0000313" key="6">
    <source>
        <dbReference type="EMBL" id="ORZ38878.1"/>
    </source>
</evidence>
<proteinExistence type="inferred from homology"/>
<keyword evidence="3 4" id="KW-0175">Coiled coil</keyword>
<protein>
    <recommendedName>
        <fullName evidence="2">Structural maintenance of chromosomes protein 5</fullName>
    </recommendedName>
</protein>
<dbReference type="STRING" id="765915.A0A1Y2HWA2"/>
<dbReference type="PANTHER" id="PTHR45916">
    <property type="entry name" value="STRUCTURAL MAINTENANCE OF CHROMOSOMES PROTEIN 5"/>
    <property type="match status" value="1"/>
</dbReference>
<dbReference type="SUPFAM" id="SSF52540">
    <property type="entry name" value="P-loop containing nucleoside triphosphate hydrolases"/>
    <property type="match status" value="1"/>
</dbReference>
<dbReference type="InterPro" id="IPR003395">
    <property type="entry name" value="RecF/RecN/SMC_N"/>
</dbReference>
<organism evidence="6 7">
    <name type="scientific">Catenaria anguillulae PL171</name>
    <dbReference type="NCBI Taxonomy" id="765915"/>
    <lineage>
        <taxon>Eukaryota</taxon>
        <taxon>Fungi</taxon>
        <taxon>Fungi incertae sedis</taxon>
        <taxon>Blastocladiomycota</taxon>
        <taxon>Blastocladiomycetes</taxon>
        <taxon>Blastocladiales</taxon>
        <taxon>Catenariaceae</taxon>
        <taxon>Catenaria</taxon>
    </lineage>
</organism>
<comment type="caution">
    <text evidence="6">The sequence shown here is derived from an EMBL/GenBank/DDBJ whole genome shotgun (WGS) entry which is preliminary data.</text>
</comment>
<feature type="domain" description="RecF/RecN/SMC N-terminal" evidence="5">
    <location>
        <begin position="7"/>
        <end position="1009"/>
    </location>
</feature>
<sequence length="1082" mass="123112">MVYSFSEFKMHPALNMIIGPNGTGKSTIVCALAVGLATNPKVTGRGNEVWDYVRNGAEDGIATVDIELSMGQARKKPMVIRRVINKHERKSNFFIDGKSASVSSVGVQLKQLNVQVENICQFLPQERVSALAAMSDVELLKEVQKAAGPLDMLGKHEQLVQLDDDVRALEHNVQHLVQEIETLVGKNSAIEAQYTRIQNRAQIRKKFNLTRAALASAKYDLIKERIRVAFASKQEHEANVTQLRELLEPLDAQLSTLRDQFNVHKNKGQEPARALADQLGELASIKRDVGRMEQTIDRIIQDIEDAKSELVVAQRGLDKIEADIRGLEAQLADIPDNLQEQQEEASRLRREQAGIDDQIARLRVESQAVENNTHDLLSNEREMSREQDYARRQIHDFQNEQNPRWKLLQQIDHGEPARMFGWIRANRGNFHGQVRGPLLMEMDLEDRQLAHLVEATLNPMLLTRTYLIEDPRDHELLCQQFIDDGAPMKARINLAEHHESPIDWPYAPEMLHQLGFQGVLLDLVKADNYILSYLANQAGLNRTPYSQSNRPIDPQLAWRHHIQRYIFDRVLFNSRSHPSSPDDIVTTTNQIHRSNFLHTESGDDLRRKIEDLQAKVDELDERIAEVRHKREKSEREVADLKMALTEKNSERVAIAQRIKNLSHASQARADLQRKLAAARQRLEKEAQKPIGLQRKVDRLETDKAKVHKERVFRVAEIRSLAAKIPKILNDKRIGCLQAAVSSHIFKAALDKAAHLKDELARATDDLKRATDAVADYRRQATDIKSEWQTAAVEVDENVDTVRAQVTQLRTELELVDKPLDDQVNFLHNKVDELEATLDMASATDDSIVQQYENRQAMIDDKQAKLEEEQNKLADKTQERDELKNDWLPTLEAFLETVSNNFSAYFSYIRCAGEVSLKKADMFKDYALEIRVKFRATQELQVLEKSRQSGGERAVTTILFLLSLQEHSKAPFRLVDEINQGMDEINERMVHKLLVESASKPGSPQYFLITPKLLCGLYYSDKMRVHCVYNGPDVDPLLSANDADFGEEEDIDVPEEPITVSAFIAKMRELRSANGGPRVQASA</sequence>
<dbReference type="OrthoDB" id="10254973at2759"/>
<dbReference type="GO" id="GO:0003697">
    <property type="term" value="F:single-stranded DNA binding"/>
    <property type="evidence" value="ECO:0007669"/>
    <property type="project" value="TreeGrafter"/>
</dbReference>
<dbReference type="EMBL" id="MCFL01000007">
    <property type="protein sequence ID" value="ORZ38878.1"/>
    <property type="molecule type" value="Genomic_DNA"/>
</dbReference>
<evidence type="ECO:0000313" key="7">
    <source>
        <dbReference type="Proteomes" id="UP000193411"/>
    </source>
</evidence>
<dbReference type="GO" id="GO:0000724">
    <property type="term" value="P:double-strand break repair via homologous recombination"/>
    <property type="evidence" value="ECO:0007669"/>
    <property type="project" value="TreeGrafter"/>
</dbReference>
<evidence type="ECO:0000259" key="5">
    <source>
        <dbReference type="Pfam" id="PF02463"/>
    </source>
</evidence>
<dbReference type="SUPFAM" id="SSF57997">
    <property type="entry name" value="Tropomyosin"/>
    <property type="match status" value="1"/>
</dbReference>
<dbReference type="PANTHER" id="PTHR45916:SF1">
    <property type="entry name" value="STRUCTURAL MAINTENANCE OF CHROMOSOMES PROTEIN 5"/>
    <property type="match status" value="1"/>
</dbReference>
<gene>
    <name evidence="6" type="ORF">BCR44DRAFT_1283324</name>
</gene>
<keyword evidence="6" id="KW-0378">Hydrolase</keyword>
<reference evidence="6 7" key="1">
    <citation type="submission" date="2016-07" db="EMBL/GenBank/DDBJ databases">
        <title>Pervasive Adenine N6-methylation of Active Genes in Fungi.</title>
        <authorList>
            <consortium name="DOE Joint Genome Institute"/>
            <person name="Mondo S.J."/>
            <person name="Dannebaum R.O."/>
            <person name="Kuo R.C."/>
            <person name="Labutti K."/>
            <person name="Haridas S."/>
            <person name="Kuo A."/>
            <person name="Salamov A."/>
            <person name="Ahrendt S.R."/>
            <person name="Lipzen A."/>
            <person name="Sullivan W."/>
            <person name="Andreopoulos W.B."/>
            <person name="Clum A."/>
            <person name="Lindquist E."/>
            <person name="Daum C."/>
            <person name="Ramamoorthy G.K."/>
            <person name="Gryganskyi A."/>
            <person name="Culley D."/>
            <person name="Magnuson J.K."/>
            <person name="James T.Y."/>
            <person name="O'Malley M.A."/>
            <person name="Stajich J.E."/>
            <person name="Spatafora J.W."/>
            <person name="Visel A."/>
            <person name="Grigoriev I.V."/>
        </authorList>
    </citation>
    <scope>NUCLEOTIDE SEQUENCE [LARGE SCALE GENOMIC DNA]</scope>
    <source>
        <strain evidence="6 7">PL171</strain>
    </source>
</reference>
<name>A0A1Y2HWA2_9FUNG</name>
<evidence type="ECO:0000256" key="2">
    <source>
        <dbReference type="ARBA" id="ARBA00018687"/>
    </source>
</evidence>
<dbReference type="GO" id="GO:0016787">
    <property type="term" value="F:hydrolase activity"/>
    <property type="evidence" value="ECO:0007669"/>
    <property type="project" value="UniProtKB-KW"/>
</dbReference>
<dbReference type="Pfam" id="PF02463">
    <property type="entry name" value="SMC_N"/>
    <property type="match status" value="1"/>
</dbReference>